<dbReference type="InterPro" id="IPR043128">
    <property type="entry name" value="Rev_trsase/Diguanyl_cyclase"/>
</dbReference>
<evidence type="ECO:0000256" key="6">
    <source>
        <dbReference type="ARBA" id="ARBA00022801"/>
    </source>
</evidence>
<organism evidence="9 10">
    <name type="scientific">Taxus chinensis</name>
    <name type="common">Chinese yew</name>
    <name type="synonym">Taxus wallichiana var. chinensis</name>
    <dbReference type="NCBI Taxonomy" id="29808"/>
    <lineage>
        <taxon>Eukaryota</taxon>
        <taxon>Viridiplantae</taxon>
        <taxon>Streptophyta</taxon>
        <taxon>Embryophyta</taxon>
        <taxon>Tracheophyta</taxon>
        <taxon>Spermatophyta</taxon>
        <taxon>Pinopsida</taxon>
        <taxon>Pinidae</taxon>
        <taxon>Conifers II</taxon>
        <taxon>Cupressales</taxon>
        <taxon>Taxaceae</taxon>
        <taxon>Taxus</taxon>
    </lineage>
</organism>
<evidence type="ECO:0000256" key="1">
    <source>
        <dbReference type="ARBA" id="ARBA00022670"/>
    </source>
</evidence>
<evidence type="ECO:0000256" key="4">
    <source>
        <dbReference type="ARBA" id="ARBA00022722"/>
    </source>
</evidence>
<dbReference type="EMBL" id="JAHRHJ020000005">
    <property type="protein sequence ID" value="KAH9316780.1"/>
    <property type="molecule type" value="Genomic_DNA"/>
</dbReference>
<protein>
    <recommendedName>
        <fullName evidence="8">Reverse transcriptase domain-containing protein</fullName>
    </recommendedName>
</protein>
<gene>
    <name evidence="9" type="ORF">KI387_044018</name>
</gene>
<dbReference type="PANTHER" id="PTHR37984:SF5">
    <property type="entry name" value="PROTEIN NYNRIN-LIKE"/>
    <property type="match status" value="1"/>
</dbReference>
<dbReference type="FunFam" id="3.10.10.10:FF:000007">
    <property type="entry name" value="Retrovirus-related Pol polyprotein from transposon 17.6-like Protein"/>
    <property type="match status" value="1"/>
</dbReference>
<dbReference type="GO" id="GO:0004519">
    <property type="term" value="F:endonuclease activity"/>
    <property type="evidence" value="ECO:0007669"/>
    <property type="project" value="UniProtKB-KW"/>
</dbReference>
<dbReference type="GO" id="GO:0003964">
    <property type="term" value="F:RNA-directed DNA polymerase activity"/>
    <property type="evidence" value="ECO:0007669"/>
    <property type="project" value="UniProtKB-KW"/>
</dbReference>
<name>A0AA38G886_TAXCH</name>
<dbReference type="Proteomes" id="UP000824469">
    <property type="component" value="Unassembled WGS sequence"/>
</dbReference>
<dbReference type="InterPro" id="IPR043502">
    <property type="entry name" value="DNA/RNA_pol_sf"/>
</dbReference>
<reference evidence="9 10" key="1">
    <citation type="journal article" date="2021" name="Nat. Plants">
        <title>The Taxus genome provides insights into paclitaxel biosynthesis.</title>
        <authorList>
            <person name="Xiong X."/>
            <person name="Gou J."/>
            <person name="Liao Q."/>
            <person name="Li Y."/>
            <person name="Zhou Q."/>
            <person name="Bi G."/>
            <person name="Li C."/>
            <person name="Du R."/>
            <person name="Wang X."/>
            <person name="Sun T."/>
            <person name="Guo L."/>
            <person name="Liang H."/>
            <person name="Lu P."/>
            <person name="Wu Y."/>
            <person name="Zhang Z."/>
            <person name="Ro D.K."/>
            <person name="Shang Y."/>
            <person name="Huang S."/>
            <person name="Yan J."/>
        </authorList>
    </citation>
    <scope>NUCLEOTIDE SEQUENCE [LARGE SCALE GENOMIC DNA]</scope>
    <source>
        <strain evidence="9">Ta-2019</strain>
    </source>
</reference>
<dbReference type="Pfam" id="PF00078">
    <property type="entry name" value="RVT_1"/>
    <property type="match status" value="1"/>
</dbReference>
<feature type="domain" description="Reverse transcriptase" evidence="8">
    <location>
        <begin position="2"/>
        <end position="62"/>
    </location>
</feature>
<keyword evidence="2" id="KW-0808">Transferase</keyword>
<keyword evidence="4" id="KW-0540">Nuclease</keyword>
<dbReference type="SUPFAM" id="SSF56672">
    <property type="entry name" value="DNA/RNA polymerases"/>
    <property type="match status" value="1"/>
</dbReference>
<evidence type="ECO:0000256" key="7">
    <source>
        <dbReference type="ARBA" id="ARBA00022918"/>
    </source>
</evidence>
<evidence type="ECO:0000256" key="2">
    <source>
        <dbReference type="ARBA" id="ARBA00022679"/>
    </source>
</evidence>
<keyword evidence="5" id="KW-0255">Endonuclease</keyword>
<evidence type="ECO:0000256" key="3">
    <source>
        <dbReference type="ARBA" id="ARBA00022695"/>
    </source>
</evidence>
<dbReference type="PANTHER" id="PTHR37984">
    <property type="entry name" value="PROTEIN CBG26694"/>
    <property type="match status" value="1"/>
</dbReference>
<dbReference type="InterPro" id="IPR050951">
    <property type="entry name" value="Retrovirus_Pol_polyprotein"/>
</dbReference>
<dbReference type="InterPro" id="IPR000477">
    <property type="entry name" value="RT_dom"/>
</dbReference>
<evidence type="ECO:0000256" key="5">
    <source>
        <dbReference type="ARBA" id="ARBA00022759"/>
    </source>
</evidence>
<dbReference type="Gene3D" id="3.10.10.10">
    <property type="entry name" value="HIV Type 1 Reverse Transcriptase, subunit A, domain 1"/>
    <property type="match status" value="1"/>
</dbReference>
<sequence>MLSMLDGFSGYNQVEVTTEDQHKTAFTTPWGTFAYRRMPFGLINAGATFQRAMDLAFRDLMGKVLQRCRRHGISLNPKKSMFGVTEGKLLGHIVTREGTKIDPERVKAIQSLTLPTSKTGVHSFFGKVNFLRRFVPDFADKTKDILGMMKSKVPFQMEYRREAGI</sequence>
<dbReference type="GO" id="GO:0008233">
    <property type="term" value="F:peptidase activity"/>
    <property type="evidence" value="ECO:0007669"/>
    <property type="project" value="UniProtKB-KW"/>
</dbReference>
<keyword evidence="6" id="KW-0378">Hydrolase</keyword>
<accession>A0AA38G886</accession>
<proteinExistence type="predicted"/>
<keyword evidence="3" id="KW-0548">Nucleotidyltransferase</keyword>
<evidence type="ECO:0000313" key="9">
    <source>
        <dbReference type="EMBL" id="KAH9316780.1"/>
    </source>
</evidence>
<dbReference type="CDD" id="cd01647">
    <property type="entry name" value="RT_LTR"/>
    <property type="match status" value="1"/>
</dbReference>
<evidence type="ECO:0000313" key="10">
    <source>
        <dbReference type="Proteomes" id="UP000824469"/>
    </source>
</evidence>
<dbReference type="AlphaFoldDB" id="A0AA38G886"/>
<keyword evidence="7" id="KW-0695">RNA-directed DNA polymerase</keyword>
<evidence type="ECO:0000259" key="8">
    <source>
        <dbReference type="Pfam" id="PF00078"/>
    </source>
</evidence>
<keyword evidence="10" id="KW-1185">Reference proteome</keyword>
<comment type="caution">
    <text evidence="9">The sequence shown here is derived from an EMBL/GenBank/DDBJ whole genome shotgun (WGS) entry which is preliminary data.</text>
</comment>
<keyword evidence="1" id="KW-0645">Protease</keyword>
<dbReference type="Gene3D" id="3.30.70.270">
    <property type="match status" value="3"/>
</dbReference>
<dbReference type="GO" id="GO:0006508">
    <property type="term" value="P:proteolysis"/>
    <property type="evidence" value="ECO:0007669"/>
    <property type="project" value="UniProtKB-KW"/>
</dbReference>